<protein>
    <submittedName>
        <fullName evidence="1">Uncharacterized protein</fullName>
    </submittedName>
</protein>
<dbReference type="EMBL" id="CANHGI010000003">
    <property type="protein sequence ID" value="CAI5444578.1"/>
    <property type="molecule type" value="Genomic_DNA"/>
</dbReference>
<dbReference type="AlphaFoldDB" id="A0A9P1MZL2"/>
<evidence type="ECO:0000313" key="2">
    <source>
        <dbReference type="Proteomes" id="UP001152747"/>
    </source>
</evidence>
<organism evidence="1 2">
    <name type="scientific">Caenorhabditis angaria</name>
    <dbReference type="NCBI Taxonomy" id="860376"/>
    <lineage>
        <taxon>Eukaryota</taxon>
        <taxon>Metazoa</taxon>
        <taxon>Ecdysozoa</taxon>
        <taxon>Nematoda</taxon>
        <taxon>Chromadorea</taxon>
        <taxon>Rhabditida</taxon>
        <taxon>Rhabditina</taxon>
        <taxon>Rhabditomorpha</taxon>
        <taxon>Rhabditoidea</taxon>
        <taxon>Rhabditidae</taxon>
        <taxon>Peloderinae</taxon>
        <taxon>Caenorhabditis</taxon>
    </lineage>
</organism>
<accession>A0A9P1MZL2</accession>
<keyword evidence="2" id="KW-1185">Reference proteome</keyword>
<proteinExistence type="predicted"/>
<name>A0A9P1MZL2_9PELO</name>
<gene>
    <name evidence="1" type="ORF">CAMP_LOCUS7215</name>
</gene>
<evidence type="ECO:0000313" key="1">
    <source>
        <dbReference type="EMBL" id="CAI5444578.1"/>
    </source>
</evidence>
<sequence length="76" mass="8907">MSISISCSADFKLKQIHAEPSSYWKINSNFDILVTRILILGYEASWIGKRFENWYSQYSTRIGNSHVELNTIIQRH</sequence>
<dbReference type="Proteomes" id="UP001152747">
    <property type="component" value="Unassembled WGS sequence"/>
</dbReference>
<reference evidence="1" key="1">
    <citation type="submission" date="2022-11" db="EMBL/GenBank/DDBJ databases">
        <authorList>
            <person name="Kikuchi T."/>
        </authorList>
    </citation>
    <scope>NUCLEOTIDE SEQUENCE</scope>
    <source>
        <strain evidence="1">PS1010</strain>
    </source>
</reference>
<comment type="caution">
    <text evidence="1">The sequence shown here is derived from an EMBL/GenBank/DDBJ whole genome shotgun (WGS) entry which is preliminary data.</text>
</comment>